<evidence type="ECO:0000256" key="1">
    <source>
        <dbReference type="SAM" id="MobiDB-lite"/>
    </source>
</evidence>
<organism evidence="3 4">
    <name type="scientific">Bradyrhizobium canariense</name>
    <dbReference type="NCBI Taxonomy" id="255045"/>
    <lineage>
        <taxon>Bacteria</taxon>
        <taxon>Pseudomonadati</taxon>
        <taxon>Pseudomonadota</taxon>
        <taxon>Alphaproteobacteria</taxon>
        <taxon>Hyphomicrobiales</taxon>
        <taxon>Nitrobacteraceae</taxon>
        <taxon>Bradyrhizobium</taxon>
    </lineage>
</organism>
<evidence type="ECO:0000313" key="3">
    <source>
        <dbReference type="EMBL" id="SDT15220.1"/>
    </source>
</evidence>
<evidence type="ECO:0008006" key="5">
    <source>
        <dbReference type="Google" id="ProtNLM"/>
    </source>
</evidence>
<evidence type="ECO:0000256" key="2">
    <source>
        <dbReference type="SAM" id="SignalP"/>
    </source>
</evidence>
<keyword evidence="4" id="KW-1185">Reference proteome</keyword>
<gene>
    <name evidence="3" type="ORF">SAMN05444158_4587</name>
</gene>
<feature type="region of interest" description="Disordered" evidence="1">
    <location>
        <begin position="48"/>
        <end position="84"/>
    </location>
</feature>
<evidence type="ECO:0000313" key="4">
    <source>
        <dbReference type="Proteomes" id="UP000243904"/>
    </source>
</evidence>
<protein>
    <recommendedName>
        <fullName evidence="5">Permuted papain-like amidase enzyme, YaeF/YiiX, C92 family</fullName>
    </recommendedName>
</protein>
<keyword evidence="2" id="KW-0732">Signal</keyword>
<reference evidence="4" key="1">
    <citation type="submission" date="2016-10" db="EMBL/GenBank/DDBJ databases">
        <authorList>
            <person name="Varghese N."/>
            <person name="Submissions S."/>
        </authorList>
    </citation>
    <scope>NUCLEOTIDE SEQUENCE [LARGE SCALE GENOMIC DNA]</scope>
    <source>
        <strain evidence="4">GAS369</strain>
    </source>
</reference>
<dbReference type="EMBL" id="LT629750">
    <property type="protein sequence ID" value="SDT15220.1"/>
    <property type="molecule type" value="Genomic_DNA"/>
</dbReference>
<dbReference type="RefSeq" id="WP_146688919.1">
    <property type="nucleotide sequence ID" value="NZ_LT629750.1"/>
</dbReference>
<feature type="chain" id="PRO_5009266091" description="Permuted papain-like amidase enzyme, YaeF/YiiX, C92 family" evidence="2">
    <location>
        <begin position="20"/>
        <end position="235"/>
    </location>
</feature>
<sequence>MANRLTRPGLCSLAGFALAVLLQCRIQSAAANEVDTRAGSERVISQKREVHNRTADANALVSSEAAAESKPAPRSTRKPESGSAKGPYYVDFRARTAASWGHAFVWFGKTSEREVEVAGLTPAGDTLTYMLGYVTWVPSETGASYGDLDPEYLTASYRVYLNEPDAKRVFAYIKKLQASSPVWSAEISNCTSFIGDIANFMGLKVPLRWERPENYVNDLKAMNGGRQIVHLSSAQ</sequence>
<name>A0A1H1Y1D2_9BRAD</name>
<dbReference type="AlphaFoldDB" id="A0A1H1Y1D2"/>
<dbReference type="Proteomes" id="UP000243904">
    <property type="component" value="Chromosome I"/>
</dbReference>
<accession>A0A1H1Y1D2</accession>
<feature type="signal peptide" evidence="2">
    <location>
        <begin position="1"/>
        <end position="19"/>
    </location>
</feature>
<proteinExistence type="predicted"/>